<comment type="caution">
    <text evidence="1">The sequence shown here is derived from an EMBL/GenBank/DDBJ whole genome shotgun (WGS) entry which is preliminary data.</text>
</comment>
<gene>
    <name evidence="1" type="ORF">KSU1_B0568</name>
</gene>
<dbReference type="AlphaFoldDB" id="I3II80"/>
<sequence length="60" mass="7122">MSNQTITRTKEVSVQNNARYVSTTKMSKQMMGKARKSIMMIIKRVMWVLSRKKERKKFVP</sequence>
<reference evidence="1 2" key="1">
    <citation type="journal article" date="2012" name="FEBS Lett.">
        <title>Anammox organism KSU-1 expresses a NirK-type copper-containing nitrite reductase instead of a NirS-type with cytochrome cd1.</title>
        <authorList>
            <person name="Hira D."/>
            <person name="Toh H."/>
            <person name="Migita C.T."/>
            <person name="Okubo H."/>
            <person name="Nishiyama T."/>
            <person name="Hattori M."/>
            <person name="Furukawa K."/>
            <person name="Fujii T."/>
        </authorList>
    </citation>
    <scope>NUCLEOTIDE SEQUENCE [LARGE SCALE GENOMIC DNA]</scope>
</reference>
<protein>
    <submittedName>
        <fullName evidence="1">Uncharacterized protein</fullName>
    </submittedName>
</protein>
<dbReference type="EMBL" id="BAFH01000002">
    <property type="protein sequence ID" value="GAB61425.1"/>
    <property type="molecule type" value="Genomic_DNA"/>
</dbReference>
<organism evidence="1 2">
    <name type="scientific">Candidatus Jettenia caeni</name>
    <dbReference type="NCBI Taxonomy" id="247490"/>
    <lineage>
        <taxon>Bacteria</taxon>
        <taxon>Pseudomonadati</taxon>
        <taxon>Planctomycetota</taxon>
        <taxon>Candidatus Brocadiia</taxon>
        <taxon>Candidatus Brocadiales</taxon>
        <taxon>Candidatus Brocadiaceae</taxon>
        <taxon>Candidatus Jettenia</taxon>
    </lineage>
</organism>
<dbReference type="Proteomes" id="UP000002985">
    <property type="component" value="Unassembled WGS sequence"/>
</dbReference>
<evidence type="ECO:0000313" key="2">
    <source>
        <dbReference type="Proteomes" id="UP000002985"/>
    </source>
</evidence>
<evidence type="ECO:0000313" key="1">
    <source>
        <dbReference type="EMBL" id="GAB61425.1"/>
    </source>
</evidence>
<proteinExistence type="predicted"/>
<keyword evidence="2" id="KW-1185">Reference proteome</keyword>
<name>I3II80_9BACT</name>
<accession>I3II80</accession>